<dbReference type="AlphaFoldDB" id="A0A4R0RG44"/>
<sequence length="126" mass="13282">MSTTQGPVSGLDESGAGNGIKITAPSQDNSWTQNAENIITWTTSTSAPPKVTILIANSDPAILRAPLAIASSVDVADGTFTYTKTSLRAADGYEVRFTNPRNNTQVYATSKKFTVNAPLEENATST</sequence>
<evidence type="ECO:0000256" key="1">
    <source>
        <dbReference type="ARBA" id="ARBA00022729"/>
    </source>
</evidence>
<name>A0A4R0RG44_9APHY</name>
<dbReference type="STRING" id="92696.A0A4R0RG44"/>
<dbReference type="InterPro" id="IPR052479">
    <property type="entry name" value="GPI-anchor_Adhesion_Reg"/>
</dbReference>
<evidence type="ECO:0000313" key="4">
    <source>
        <dbReference type="EMBL" id="TCD62668.1"/>
    </source>
</evidence>
<comment type="caution">
    <text evidence="4">The sequence shown here is derived from an EMBL/GenBank/DDBJ whole genome shotgun (WGS) entry which is preliminary data.</text>
</comment>
<evidence type="ECO:0000256" key="2">
    <source>
        <dbReference type="SAM" id="MobiDB-lite"/>
    </source>
</evidence>
<dbReference type="EMBL" id="RWJN01000354">
    <property type="protein sequence ID" value="TCD62668.1"/>
    <property type="molecule type" value="Genomic_DNA"/>
</dbReference>
<feature type="region of interest" description="Disordered" evidence="2">
    <location>
        <begin position="1"/>
        <end position="28"/>
    </location>
</feature>
<evidence type="ECO:0000313" key="5">
    <source>
        <dbReference type="Proteomes" id="UP000292702"/>
    </source>
</evidence>
<dbReference type="InterPro" id="IPR018466">
    <property type="entry name" value="Kre9/Knh1-like_N"/>
</dbReference>
<feature type="domain" description="Yeast cell wall synthesis Kre9/Knh1-like N-terminal" evidence="3">
    <location>
        <begin position="25"/>
        <end position="115"/>
    </location>
</feature>
<keyword evidence="5" id="KW-1185">Reference proteome</keyword>
<evidence type="ECO:0000259" key="3">
    <source>
        <dbReference type="Pfam" id="PF10342"/>
    </source>
</evidence>
<proteinExistence type="predicted"/>
<keyword evidence="1" id="KW-0732">Signal</keyword>
<gene>
    <name evidence="4" type="ORF">EIP91_006590</name>
</gene>
<protein>
    <recommendedName>
        <fullName evidence="3">Yeast cell wall synthesis Kre9/Knh1-like N-terminal domain-containing protein</fullName>
    </recommendedName>
</protein>
<dbReference type="PANTHER" id="PTHR35185:SF1">
    <property type="entry name" value="UPF0619 GPI-ANCHORED MEMBRANE PROTEIN C1322.10"/>
    <property type="match status" value="1"/>
</dbReference>
<dbReference type="Pfam" id="PF10342">
    <property type="entry name" value="Kre9_KNH"/>
    <property type="match status" value="1"/>
</dbReference>
<dbReference type="PANTHER" id="PTHR35185">
    <property type="entry name" value="SERINE/THREONINE-RICH PROTEIN ADG2-RELATED"/>
    <property type="match status" value="1"/>
</dbReference>
<dbReference type="OrthoDB" id="5420143at2759"/>
<accession>A0A4R0RG44</accession>
<dbReference type="Proteomes" id="UP000292702">
    <property type="component" value="Unassembled WGS sequence"/>
</dbReference>
<reference evidence="4 5" key="1">
    <citation type="submission" date="2018-11" db="EMBL/GenBank/DDBJ databases">
        <title>Genome assembly of Steccherinum ochraceum LE-BIN_3174, the white-rot fungus of the Steccherinaceae family (The Residual Polyporoid clade, Polyporales, Basidiomycota).</title>
        <authorList>
            <person name="Fedorova T.V."/>
            <person name="Glazunova O.A."/>
            <person name="Landesman E.O."/>
            <person name="Moiseenko K.V."/>
            <person name="Psurtseva N.V."/>
            <person name="Savinova O.S."/>
            <person name="Shakhova N.V."/>
            <person name="Tyazhelova T.V."/>
            <person name="Vasina D.V."/>
        </authorList>
    </citation>
    <scope>NUCLEOTIDE SEQUENCE [LARGE SCALE GENOMIC DNA]</scope>
    <source>
        <strain evidence="4 5">LE-BIN_3174</strain>
    </source>
</reference>
<organism evidence="4 5">
    <name type="scientific">Steccherinum ochraceum</name>
    <dbReference type="NCBI Taxonomy" id="92696"/>
    <lineage>
        <taxon>Eukaryota</taxon>
        <taxon>Fungi</taxon>
        <taxon>Dikarya</taxon>
        <taxon>Basidiomycota</taxon>
        <taxon>Agaricomycotina</taxon>
        <taxon>Agaricomycetes</taxon>
        <taxon>Polyporales</taxon>
        <taxon>Steccherinaceae</taxon>
        <taxon>Steccherinum</taxon>
    </lineage>
</organism>